<dbReference type="PATRIC" id="fig|502682.8.peg.2165"/>
<comment type="cofactor">
    <cofactor evidence="1">
        <name>Mg(2+)</name>
        <dbReference type="ChEBI" id="CHEBI:18420"/>
    </cofactor>
</comment>
<accession>A0A0G9MME2</accession>
<comment type="caution">
    <text evidence="3">The sequence shown here is derived from an EMBL/GenBank/DDBJ whole genome shotgun (WGS) entry which is preliminary data.</text>
</comment>
<dbReference type="Proteomes" id="UP000053070">
    <property type="component" value="Unassembled WGS sequence"/>
</dbReference>
<evidence type="ECO:0000313" key="4">
    <source>
        <dbReference type="Proteomes" id="UP000053070"/>
    </source>
</evidence>
<dbReference type="Pfam" id="PF00293">
    <property type="entry name" value="NUDIX"/>
    <property type="match status" value="1"/>
</dbReference>
<dbReference type="RefSeq" id="WP_047007252.1">
    <property type="nucleotide sequence ID" value="NZ_CP018097.1"/>
</dbReference>
<proteinExistence type="predicted"/>
<dbReference type="OrthoDB" id="8480561at2"/>
<dbReference type="EMBL" id="LBHC01000002">
    <property type="protein sequence ID" value="KLE31901.1"/>
    <property type="molecule type" value="Genomic_DNA"/>
</dbReference>
<name>A0A0G9MME2_9SPHN</name>
<evidence type="ECO:0000256" key="2">
    <source>
        <dbReference type="ARBA" id="ARBA00022801"/>
    </source>
</evidence>
<dbReference type="STRING" id="502682.BMF35_a1128"/>
<dbReference type="AlphaFoldDB" id="A0A0G9MME2"/>
<sequence>MLHLIPAPAHRIALRVAYRLRRRYRRMARPDIAGVAVILRDEAERVLLVRHSYGPEGWAIPGGGLGESEDPAEAARREIAEELGVGLIDLELLDTVTEQLSRSSHTAYIFTARPDGEPRVDGREIVEARWFAVAALPGLTITPISKRRLRERGML</sequence>
<protein>
    <submittedName>
        <fullName evidence="3">Uncharacterized protein</fullName>
    </submittedName>
</protein>
<dbReference type="KEGG" id="egn:BMF35_a1128"/>
<organism evidence="3 4">
    <name type="scientific">Aurantiacibacter gangjinensis</name>
    <dbReference type="NCBI Taxonomy" id="502682"/>
    <lineage>
        <taxon>Bacteria</taxon>
        <taxon>Pseudomonadati</taxon>
        <taxon>Pseudomonadota</taxon>
        <taxon>Alphaproteobacteria</taxon>
        <taxon>Sphingomonadales</taxon>
        <taxon>Erythrobacteraceae</taxon>
        <taxon>Aurantiacibacter</taxon>
    </lineage>
</organism>
<dbReference type="GO" id="GO:0016787">
    <property type="term" value="F:hydrolase activity"/>
    <property type="evidence" value="ECO:0007669"/>
    <property type="project" value="UniProtKB-KW"/>
</dbReference>
<evidence type="ECO:0000313" key="3">
    <source>
        <dbReference type="EMBL" id="KLE31901.1"/>
    </source>
</evidence>
<dbReference type="InterPro" id="IPR020084">
    <property type="entry name" value="NUDIX_hydrolase_CS"/>
</dbReference>
<dbReference type="PROSITE" id="PS51462">
    <property type="entry name" value="NUDIX"/>
    <property type="match status" value="1"/>
</dbReference>
<reference evidence="3 4" key="1">
    <citation type="submission" date="2015-04" db="EMBL/GenBank/DDBJ databases">
        <title>The draft genome sequence of Erythrobacr gangjinensis K7-2.</title>
        <authorList>
            <person name="Zhuang L."/>
            <person name="Liu Y."/>
            <person name="Shao Z."/>
        </authorList>
    </citation>
    <scope>NUCLEOTIDE SEQUENCE [LARGE SCALE GENOMIC DNA]</scope>
    <source>
        <strain evidence="3 4">K7-2</strain>
    </source>
</reference>
<dbReference type="InterPro" id="IPR015797">
    <property type="entry name" value="NUDIX_hydrolase-like_dom_sf"/>
</dbReference>
<dbReference type="PROSITE" id="PS00893">
    <property type="entry name" value="NUDIX_BOX"/>
    <property type="match status" value="1"/>
</dbReference>
<keyword evidence="4" id="KW-1185">Reference proteome</keyword>
<evidence type="ECO:0000256" key="1">
    <source>
        <dbReference type="ARBA" id="ARBA00001946"/>
    </source>
</evidence>
<dbReference type="SUPFAM" id="SSF55811">
    <property type="entry name" value="Nudix"/>
    <property type="match status" value="1"/>
</dbReference>
<keyword evidence="2" id="KW-0378">Hydrolase</keyword>
<dbReference type="InterPro" id="IPR000086">
    <property type="entry name" value="NUDIX_hydrolase_dom"/>
</dbReference>
<dbReference type="Gene3D" id="3.90.79.10">
    <property type="entry name" value="Nucleoside Triphosphate Pyrophosphohydrolase"/>
    <property type="match status" value="1"/>
</dbReference>
<gene>
    <name evidence="3" type="ORF">AAW01_10645</name>
</gene>
<dbReference type="PANTHER" id="PTHR43046:SF16">
    <property type="entry name" value="ADP-RIBOSE PYROPHOSPHATASE YJHB-RELATED"/>
    <property type="match status" value="1"/>
</dbReference>
<dbReference type="PANTHER" id="PTHR43046">
    <property type="entry name" value="GDP-MANNOSE MANNOSYL HYDROLASE"/>
    <property type="match status" value="1"/>
</dbReference>